<dbReference type="InterPro" id="IPR022357">
    <property type="entry name" value="MIP_CS"/>
</dbReference>
<dbReference type="OrthoDB" id="9807293at2"/>
<keyword evidence="2 6" id="KW-0813">Transport</keyword>
<comment type="similarity">
    <text evidence="6">Belongs to the MIP/aquaporin (TC 1.A.8) family.</text>
</comment>
<dbReference type="PANTHER" id="PTHR45724:SF13">
    <property type="entry name" value="AQUAPORIN NIP1-1-RELATED"/>
    <property type="match status" value="1"/>
</dbReference>
<evidence type="ECO:0000256" key="2">
    <source>
        <dbReference type="ARBA" id="ARBA00022448"/>
    </source>
</evidence>
<dbReference type="GO" id="GO:0015267">
    <property type="term" value="F:channel activity"/>
    <property type="evidence" value="ECO:0007669"/>
    <property type="project" value="InterPro"/>
</dbReference>
<organism evidence="8 9">
    <name type="scientific">Paenibacillus beijingensis</name>
    <dbReference type="NCBI Taxonomy" id="1126833"/>
    <lineage>
        <taxon>Bacteria</taxon>
        <taxon>Bacillati</taxon>
        <taxon>Bacillota</taxon>
        <taxon>Bacilli</taxon>
        <taxon>Bacillales</taxon>
        <taxon>Paenibacillaceae</taxon>
        <taxon>Paenibacillus</taxon>
    </lineage>
</organism>
<dbReference type="GO" id="GO:0016020">
    <property type="term" value="C:membrane"/>
    <property type="evidence" value="ECO:0007669"/>
    <property type="project" value="UniProtKB-SubCell"/>
</dbReference>
<dbReference type="PATRIC" id="fig|1126833.4.peg.5703"/>
<dbReference type="InterPro" id="IPR000425">
    <property type="entry name" value="MIP"/>
</dbReference>
<dbReference type="Pfam" id="PF00230">
    <property type="entry name" value="MIP"/>
    <property type="match status" value="1"/>
</dbReference>
<dbReference type="AlphaFoldDB" id="A0A0D5NRR4"/>
<reference evidence="8 9" key="1">
    <citation type="journal article" date="2015" name="J. Biotechnol.">
        <title>Complete genome sequence of Paenibacillus beijingensis 7188(T) (=DSM 24997(T)), a novel rhizobacterium from jujube garden soil.</title>
        <authorList>
            <person name="Kwak Y."/>
            <person name="Shin J.H."/>
        </authorList>
    </citation>
    <scope>NUCLEOTIDE SEQUENCE [LARGE SCALE GENOMIC DNA]</scope>
    <source>
        <strain evidence="8 9">DSM 24997</strain>
    </source>
</reference>
<gene>
    <name evidence="8" type="ORF">VN24_25925</name>
</gene>
<feature type="transmembrane region" description="Helical" evidence="7">
    <location>
        <begin position="121"/>
        <end position="140"/>
    </location>
</feature>
<evidence type="ECO:0000256" key="3">
    <source>
        <dbReference type="ARBA" id="ARBA00022692"/>
    </source>
</evidence>
<keyword evidence="3 6" id="KW-0812">Transmembrane</keyword>
<dbReference type="InterPro" id="IPR023271">
    <property type="entry name" value="Aquaporin-like"/>
</dbReference>
<keyword evidence="4 7" id="KW-1133">Transmembrane helix</keyword>
<protein>
    <submittedName>
        <fullName evidence="8">MIP family channel protein</fullName>
    </submittedName>
</protein>
<feature type="transmembrane region" description="Helical" evidence="7">
    <location>
        <begin position="5"/>
        <end position="25"/>
    </location>
</feature>
<dbReference type="SUPFAM" id="SSF81338">
    <property type="entry name" value="Aquaporin-like"/>
    <property type="match status" value="1"/>
</dbReference>
<evidence type="ECO:0000256" key="5">
    <source>
        <dbReference type="ARBA" id="ARBA00023136"/>
    </source>
</evidence>
<feature type="transmembrane region" description="Helical" evidence="7">
    <location>
        <begin position="31"/>
        <end position="52"/>
    </location>
</feature>
<evidence type="ECO:0000256" key="7">
    <source>
        <dbReference type="SAM" id="Phobius"/>
    </source>
</evidence>
<dbReference type="HOGENOM" id="CLU_020019_3_1_9"/>
<evidence type="ECO:0000256" key="4">
    <source>
        <dbReference type="ARBA" id="ARBA00022989"/>
    </source>
</evidence>
<dbReference type="STRING" id="1126833.VN24_25925"/>
<evidence type="ECO:0000313" key="9">
    <source>
        <dbReference type="Proteomes" id="UP000032633"/>
    </source>
</evidence>
<reference evidence="9" key="2">
    <citation type="submission" date="2015-03" db="EMBL/GenBank/DDBJ databases">
        <title>Genome sequence of Paenibacillus beijingensis strain DSM 24997T.</title>
        <authorList>
            <person name="Kwak Y."/>
            <person name="Shin J.-H."/>
        </authorList>
    </citation>
    <scope>NUCLEOTIDE SEQUENCE [LARGE SCALE GENOMIC DNA]</scope>
    <source>
        <strain evidence="9">DSM 24997</strain>
    </source>
</reference>
<name>A0A0D5NRR4_9BACL</name>
<sequence length="212" mass="22573">MSKKLIAEFIGTYFLVFAGTGAVVIDTMTHSLTHVGVAATFGLVVMALIYTFGHVSGAHFNPAVTLAFFFLKRMKGKETVYFIVTQFCGACTSSLTLYMMFGNVGNLGATLPYGTWQQSAVLEFILTFVLMMVILASAVHEKALKSFAGIAIGATVGLEAMFGGPISGASMNPARSFSPALVSGHLEYIGIYLLSIFLGALTAAAVYRLLHE</sequence>
<dbReference type="KEGG" id="pbj:VN24_25925"/>
<dbReference type="PANTHER" id="PTHR45724">
    <property type="entry name" value="AQUAPORIN NIP2-1"/>
    <property type="match status" value="1"/>
</dbReference>
<dbReference type="InterPro" id="IPR034294">
    <property type="entry name" value="Aquaporin_transptr"/>
</dbReference>
<feature type="transmembrane region" description="Helical" evidence="7">
    <location>
        <begin position="147"/>
        <end position="169"/>
    </location>
</feature>
<evidence type="ECO:0000256" key="6">
    <source>
        <dbReference type="RuleBase" id="RU000477"/>
    </source>
</evidence>
<dbReference type="Proteomes" id="UP000032633">
    <property type="component" value="Chromosome"/>
</dbReference>
<dbReference type="Gene3D" id="1.20.1080.10">
    <property type="entry name" value="Glycerol uptake facilitator protein"/>
    <property type="match status" value="1"/>
</dbReference>
<comment type="subcellular location">
    <subcellularLocation>
        <location evidence="1">Membrane</location>
        <topology evidence="1">Multi-pass membrane protein</topology>
    </subcellularLocation>
</comment>
<evidence type="ECO:0000256" key="1">
    <source>
        <dbReference type="ARBA" id="ARBA00004141"/>
    </source>
</evidence>
<dbReference type="PRINTS" id="PR00783">
    <property type="entry name" value="MINTRINSICP"/>
</dbReference>
<feature type="transmembrane region" description="Helical" evidence="7">
    <location>
        <begin position="189"/>
        <end position="210"/>
    </location>
</feature>
<feature type="transmembrane region" description="Helical" evidence="7">
    <location>
        <begin position="80"/>
        <end position="101"/>
    </location>
</feature>
<dbReference type="PROSITE" id="PS00221">
    <property type="entry name" value="MIP"/>
    <property type="match status" value="1"/>
</dbReference>
<proteinExistence type="inferred from homology"/>
<keyword evidence="9" id="KW-1185">Reference proteome</keyword>
<keyword evidence="5 7" id="KW-0472">Membrane</keyword>
<dbReference type="EMBL" id="CP011058">
    <property type="protein sequence ID" value="AJY78034.1"/>
    <property type="molecule type" value="Genomic_DNA"/>
</dbReference>
<accession>A0A0D5NRR4</accession>
<evidence type="ECO:0000313" key="8">
    <source>
        <dbReference type="EMBL" id="AJY78034.1"/>
    </source>
</evidence>